<evidence type="ECO:0000313" key="3">
    <source>
        <dbReference type="EMBL" id="RDY11095.1"/>
    </source>
</evidence>
<dbReference type="OrthoDB" id="1736889at2759"/>
<dbReference type="InterPro" id="IPR002156">
    <property type="entry name" value="RNaseH_domain"/>
</dbReference>
<feature type="compositionally biased region" description="Basic residues" evidence="1">
    <location>
        <begin position="100"/>
        <end position="113"/>
    </location>
</feature>
<dbReference type="Pfam" id="PF13456">
    <property type="entry name" value="RVT_3"/>
    <property type="match status" value="1"/>
</dbReference>
<evidence type="ECO:0000313" key="4">
    <source>
        <dbReference type="Proteomes" id="UP000257109"/>
    </source>
</evidence>
<protein>
    <recommendedName>
        <fullName evidence="2">RNase H type-1 domain-containing protein</fullName>
    </recommendedName>
</protein>
<dbReference type="SUPFAM" id="SSF53098">
    <property type="entry name" value="Ribonuclease H-like"/>
    <property type="match status" value="1"/>
</dbReference>
<accession>A0A371I7V2</accession>
<keyword evidence="4" id="KW-1185">Reference proteome</keyword>
<dbReference type="InterPro" id="IPR012337">
    <property type="entry name" value="RNaseH-like_sf"/>
</dbReference>
<comment type="caution">
    <text evidence="3">The sequence shown here is derived from an EMBL/GenBank/DDBJ whole genome shotgun (WGS) entry which is preliminary data.</text>
</comment>
<evidence type="ECO:0000259" key="2">
    <source>
        <dbReference type="Pfam" id="PF13456"/>
    </source>
</evidence>
<dbReference type="GO" id="GO:0003676">
    <property type="term" value="F:nucleic acid binding"/>
    <property type="evidence" value="ECO:0007669"/>
    <property type="project" value="InterPro"/>
</dbReference>
<dbReference type="PANTHER" id="PTHR48475:SF1">
    <property type="entry name" value="RNASE H TYPE-1 DOMAIN-CONTAINING PROTEIN"/>
    <property type="match status" value="1"/>
</dbReference>
<feature type="region of interest" description="Disordered" evidence="1">
    <location>
        <begin position="97"/>
        <end position="122"/>
    </location>
</feature>
<feature type="domain" description="RNase H type-1" evidence="2">
    <location>
        <begin position="30"/>
        <end position="81"/>
    </location>
</feature>
<dbReference type="EMBL" id="QJKJ01000709">
    <property type="protein sequence ID" value="RDY11095.1"/>
    <property type="molecule type" value="Genomic_DNA"/>
</dbReference>
<evidence type="ECO:0000256" key="1">
    <source>
        <dbReference type="SAM" id="MobiDB-lite"/>
    </source>
</evidence>
<name>A0A371I7V2_MUCPR</name>
<dbReference type="PANTHER" id="PTHR48475">
    <property type="entry name" value="RIBONUCLEASE H"/>
    <property type="match status" value="1"/>
</dbReference>
<feature type="non-terminal residue" evidence="3">
    <location>
        <position position="1"/>
    </location>
</feature>
<dbReference type="Proteomes" id="UP000257109">
    <property type="component" value="Unassembled WGS sequence"/>
</dbReference>
<dbReference type="GO" id="GO:0004523">
    <property type="term" value="F:RNA-DNA hybrid ribonuclease activity"/>
    <property type="evidence" value="ECO:0007669"/>
    <property type="project" value="InterPro"/>
</dbReference>
<gene>
    <name evidence="3" type="ORF">CR513_04297</name>
</gene>
<sequence>MWFDRASNILGNGIRVMLAFSTNQYFPFVAKLGFDCTNNMAEYEACTMGIAMALEHQVKRLGVYGDSAVVIYQLREKWETRDIKLIPGSRLREGDDRGLRRYHFPPRAPRRKPNGGCSSDLVSHGTRREMTIHIRQQSRMAYCQHLSLETAKVDQEPWYFDIKKYLEKGGIPGRSFGK</sequence>
<dbReference type="AlphaFoldDB" id="A0A371I7V2"/>
<dbReference type="Gene3D" id="3.30.420.10">
    <property type="entry name" value="Ribonuclease H-like superfamily/Ribonuclease H"/>
    <property type="match status" value="1"/>
</dbReference>
<proteinExistence type="predicted"/>
<reference evidence="3" key="1">
    <citation type="submission" date="2018-05" db="EMBL/GenBank/DDBJ databases">
        <title>Draft genome of Mucuna pruriens seed.</title>
        <authorList>
            <person name="Nnadi N.E."/>
            <person name="Vos R."/>
            <person name="Hasami M.H."/>
            <person name="Devisetty U.K."/>
            <person name="Aguiy J.C."/>
        </authorList>
    </citation>
    <scope>NUCLEOTIDE SEQUENCE [LARGE SCALE GENOMIC DNA]</scope>
    <source>
        <strain evidence="3">JCA_2017</strain>
    </source>
</reference>
<organism evidence="3 4">
    <name type="scientific">Mucuna pruriens</name>
    <name type="common">Velvet bean</name>
    <name type="synonym">Dolichos pruriens</name>
    <dbReference type="NCBI Taxonomy" id="157652"/>
    <lineage>
        <taxon>Eukaryota</taxon>
        <taxon>Viridiplantae</taxon>
        <taxon>Streptophyta</taxon>
        <taxon>Embryophyta</taxon>
        <taxon>Tracheophyta</taxon>
        <taxon>Spermatophyta</taxon>
        <taxon>Magnoliopsida</taxon>
        <taxon>eudicotyledons</taxon>
        <taxon>Gunneridae</taxon>
        <taxon>Pentapetalae</taxon>
        <taxon>rosids</taxon>
        <taxon>fabids</taxon>
        <taxon>Fabales</taxon>
        <taxon>Fabaceae</taxon>
        <taxon>Papilionoideae</taxon>
        <taxon>50 kb inversion clade</taxon>
        <taxon>NPAAA clade</taxon>
        <taxon>indigoferoid/millettioid clade</taxon>
        <taxon>Phaseoleae</taxon>
        <taxon>Mucuna</taxon>
    </lineage>
</organism>
<dbReference type="InterPro" id="IPR036397">
    <property type="entry name" value="RNaseH_sf"/>
</dbReference>